<dbReference type="PROSITE" id="PS51186">
    <property type="entry name" value="GNAT"/>
    <property type="match status" value="2"/>
</dbReference>
<feature type="binding site" evidence="4">
    <location>
        <begin position="94"/>
        <end position="99"/>
    </location>
    <ligand>
        <name>acetyl-CoA</name>
        <dbReference type="ChEBI" id="CHEBI:57288"/>
        <label>1</label>
    </ligand>
</feature>
<keyword evidence="7" id="KW-1185">Reference proteome</keyword>
<evidence type="ECO:0000259" key="5">
    <source>
        <dbReference type="PROSITE" id="PS51186"/>
    </source>
</evidence>
<feature type="binding site" evidence="4">
    <location>
        <position position="252"/>
    </location>
    <ligand>
        <name>1D-myo-inositol 2-(L-cysteinylamino)-2-deoxy-alpha-D-glucopyranoside</name>
        <dbReference type="ChEBI" id="CHEBI:58887"/>
    </ligand>
</feature>
<dbReference type="EMBL" id="JAVREJ010000009">
    <property type="protein sequence ID" value="MDT0350751.1"/>
    <property type="molecule type" value="Genomic_DNA"/>
</dbReference>
<dbReference type="CDD" id="cd04301">
    <property type="entry name" value="NAT_SF"/>
    <property type="match status" value="2"/>
</dbReference>
<dbReference type="Proteomes" id="UP001183202">
    <property type="component" value="Unassembled WGS sequence"/>
</dbReference>
<dbReference type="EC" id="2.3.1.189" evidence="4"/>
<gene>
    <name evidence="4 6" type="primary">mshD</name>
    <name evidence="6" type="ORF">RM445_14560</name>
</gene>
<dbReference type="PANTHER" id="PTHR43617">
    <property type="entry name" value="L-AMINO ACID N-ACETYLTRANSFERASE"/>
    <property type="match status" value="1"/>
</dbReference>
<evidence type="ECO:0000256" key="4">
    <source>
        <dbReference type="HAMAP-Rule" id="MF_01698"/>
    </source>
</evidence>
<dbReference type="HAMAP" id="MF_01698">
    <property type="entry name" value="MshD"/>
    <property type="match status" value="1"/>
</dbReference>
<dbReference type="Pfam" id="PF00583">
    <property type="entry name" value="Acetyltransf_1"/>
    <property type="match status" value="1"/>
</dbReference>
<dbReference type="Pfam" id="PF13508">
    <property type="entry name" value="Acetyltransf_7"/>
    <property type="match status" value="1"/>
</dbReference>
<dbReference type="InterPro" id="IPR016181">
    <property type="entry name" value="Acyl_CoA_acyltransferase"/>
</dbReference>
<sequence length="318" mass="33825">MPTTSPELTWVTTAAPAVVAEVEALAATAAEVDGTAPLSEQVLRHLHHFGAEHLMARDAVGALVGYAQLDPTATTPDGAPDPVAELVVHPDHRRRGIGSALLAALLDREPAARVWAHGALPAAAALAERAGLTAERELWRMRLDISSHHHGGLEAPLPDPQVPDGVRIRPFEVGADEAELLRVNNAAFSWHPEQGGWTLDDVAAREAEPWFDPAGVLLAVDAAAREHVLGFHWTKVHATGTGEADATGPVGEVYVLGVDPAAQGRHLGSTLTLAGLAHLRDRGLGTVVLYVEADNTAAVRVYRRLGFERFSGDVSYRR</sequence>
<dbReference type="GO" id="GO:0035447">
    <property type="term" value="F:mycothiol synthase activity"/>
    <property type="evidence" value="ECO:0007669"/>
    <property type="project" value="UniProtKB-EC"/>
</dbReference>
<evidence type="ECO:0000256" key="3">
    <source>
        <dbReference type="ARBA" id="ARBA00023315"/>
    </source>
</evidence>
<feature type="domain" description="N-acetyltransferase" evidence="5">
    <location>
        <begin position="12"/>
        <end position="160"/>
    </location>
</feature>
<dbReference type="InterPro" id="IPR000182">
    <property type="entry name" value="GNAT_dom"/>
</dbReference>
<feature type="binding site" evidence="4">
    <location>
        <begin position="295"/>
        <end position="300"/>
    </location>
    <ligand>
        <name>acetyl-CoA</name>
        <dbReference type="ChEBI" id="CHEBI:57288"/>
        <label>2</label>
    </ligand>
</feature>
<feature type="binding site" evidence="4">
    <location>
        <begin position="86"/>
        <end position="88"/>
    </location>
    <ligand>
        <name>acetyl-CoA</name>
        <dbReference type="ChEBI" id="CHEBI:57288"/>
        <label>1</label>
    </ligand>
</feature>
<accession>A0ABU2N9W6</accession>
<evidence type="ECO:0000256" key="2">
    <source>
        <dbReference type="ARBA" id="ARBA00022737"/>
    </source>
</evidence>
<evidence type="ECO:0000256" key="1">
    <source>
        <dbReference type="ARBA" id="ARBA00022679"/>
    </source>
</evidence>
<evidence type="ECO:0000313" key="7">
    <source>
        <dbReference type="Proteomes" id="UP001183202"/>
    </source>
</evidence>
<proteinExistence type="inferred from homology"/>
<dbReference type="InterPro" id="IPR050276">
    <property type="entry name" value="MshD_Acetyltransferase"/>
</dbReference>
<feature type="domain" description="N-acetyltransferase" evidence="5">
    <location>
        <begin position="166"/>
        <end position="318"/>
    </location>
</feature>
<protein>
    <recommendedName>
        <fullName evidence="4">Mycothiol acetyltransferase</fullName>
        <shortName evidence="4">MSH acetyltransferase</shortName>
        <ecNumber evidence="4">2.3.1.189</ecNumber>
    </recommendedName>
    <alternativeName>
        <fullName evidence="4">Mycothiol synthase</fullName>
    </alternativeName>
</protein>
<dbReference type="NCBIfam" id="TIGR03448">
    <property type="entry name" value="mycothiol_MshD"/>
    <property type="match status" value="1"/>
</dbReference>
<feature type="binding site" evidence="4">
    <location>
        <position position="193"/>
    </location>
    <ligand>
        <name>1D-myo-inositol 2-(L-cysteinylamino)-2-deoxy-alpha-D-glucopyranoside</name>
        <dbReference type="ChEBI" id="CHEBI:58887"/>
    </ligand>
</feature>
<dbReference type="InterPro" id="IPR017813">
    <property type="entry name" value="Mycothiol_AcTrfase"/>
</dbReference>
<comment type="similarity">
    <text evidence="4">Belongs to the acetyltransferase family. MshD subfamily.</text>
</comment>
<feature type="binding site" evidence="4">
    <location>
        <begin position="256"/>
        <end position="258"/>
    </location>
    <ligand>
        <name>acetyl-CoA</name>
        <dbReference type="ChEBI" id="CHEBI:57288"/>
        <label>2</label>
    </ligand>
</feature>
<name>A0ABU2N9W6_9PSEU</name>
<dbReference type="SUPFAM" id="SSF55729">
    <property type="entry name" value="Acyl-CoA N-acyltransferases (Nat)"/>
    <property type="match status" value="1"/>
</dbReference>
<comment type="caution">
    <text evidence="4">Lacks conserved residue(s) required for the propagation of feature annotation.</text>
</comment>
<organism evidence="6 7">
    <name type="scientific">Pseudonocardia charpentierae</name>
    <dbReference type="NCBI Taxonomy" id="3075545"/>
    <lineage>
        <taxon>Bacteria</taxon>
        <taxon>Bacillati</taxon>
        <taxon>Actinomycetota</taxon>
        <taxon>Actinomycetes</taxon>
        <taxon>Pseudonocardiales</taxon>
        <taxon>Pseudonocardiaceae</taxon>
        <taxon>Pseudonocardia</taxon>
    </lineage>
</organism>
<keyword evidence="1 4" id="KW-0808">Transferase</keyword>
<dbReference type="PANTHER" id="PTHR43617:SF31">
    <property type="entry name" value="MYCOTHIOL ACETYLTRANSFERASE"/>
    <property type="match status" value="1"/>
</dbReference>
<dbReference type="PIRSF" id="PIRSF021524">
    <property type="entry name" value="MSH_acetyltransferase"/>
    <property type="match status" value="1"/>
</dbReference>
<feature type="binding site" evidence="4">
    <location>
        <position position="290"/>
    </location>
    <ligand>
        <name>1D-myo-inositol 2-(L-cysteinylamino)-2-deoxy-alpha-D-glucopyranoside</name>
        <dbReference type="ChEBI" id="CHEBI:58887"/>
    </ligand>
</feature>
<feature type="binding site" evidence="4">
    <location>
        <position position="235"/>
    </location>
    <ligand>
        <name>1D-myo-inositol 2-(L-cysteinylamino)-2-deoxy-alpha-D-glucopyranoside</name>
        <dbReference type="ChEBI" id="CHEBI:58887"/>
    </ligand>
</feature>
<reference evidence="7" key="1">
    <citation type="submission" date="2023-07" db="EMBL/GenBank/DDBJ databases">
        <title>30 novel species of actinomycetes from the DSMZ collection.</title>
        <authorList>
            <person name="Nouioui I."/>
        </authorList>
    </citation>
    <scope>NUCLEOTIDE SEQUENCE [LARGE SCALE GENOMIC DNA]</scope>
    <source>
        <strain evidence="7">DSM 45834</strain>
    </source>
</reference>
<feature type="binding site" evidence="4">
    <location>
        <position position="40"/>
    </location>
    <ligand>
        <name>1D-myo-inositol 2-(L-cysteinylamino)-2-deoxy-alpha-D-glucopyranoside</name>
        <dbReference type="ChEBI" id="CHEBI:58887"/>
    </ligand>
</feature>
<evidence type="ECO:0000313" key="6">
    <source>
        <dbReference type="EMBL" id="MDT0350751.1"/>
    </source>
</evidence>
<dbReference type="Gene3D" id="3.40.630.30">
    <property type="match status" value="1"/>
</dbReference>
<comment type="caution">
    <text evidence="6">The sequence shown here is derived from an EMBL/GenBank/DDBJ whole genome shotgun (WGS) entry which is preliminary data.</text>
</comment>
<keyword evidence="2 4" id="KW-0677">Repeat</keyword>
<comment type="catalytic activity">
    <reaction evidence="4">
        <text>1D-myo-inositol 2-(L-cysteinylamino)-2-deoxy-alpha-D-glucopyranoside + acetyl-CoA = mycothiol + CoA + H(+)</text>
        <dbReference type="Rhea" id="RHEA:26172"/>
        <dbReference type="ChEBI" id="CHEBI:15378"/>
        <dbReference type="ChEBI" id="CHEBI:16768"/>
        <dbReference type="ChEBI" id="CHEBI:57287"/>
        <dbReference type="ChEBI" id="CHEBI:57288"/>
        <dbReference type="ChEBI" id="CHEBI:58887"/>
        <dbReference type="EC" id="2.3.1.189"/>
    </reaction>
</comment>
<comment type="function">
    <text evidence="4">Catalyzes the transfer of acetyl from acetyl-CoA to desacetylmycothiol (Cys-GlcN-Ins) to form mycothiol.</text>
</comment>
<keyword evidence="3 4" id="KW-0012">Acyltransferase</keyword>
<comment type="subunit">
    <text evidence="4">Monomer.</text>
</comment>